<dbReference type="Pfam" id="PF06841">
    <property type="entry name" value="Phage_T4_gp19"/>
    <property type="match status" value="1"/>
</dbReference>
<dbReference type="InterPro" id="IPR010667">
    <property type="entry name" value="Phage_T4_Gp19"/>
</dbReference>
<gene>
    <name evidence="1" type="ORF">MP1_gp0140</name>
</gene>
<organism evidence="1 2">
    <name type="scientific">Morganella phage vB_MmoM_MP1</name>
    <dbReference type="NCBI Taxonomy" id="1852628"/>
    <lineage>
        <taxon>Viruses</taxon>
        <taxon>Duplodnaviria</taxon>
        <taxon>Heunggongvirae</taxon>
        <taxon>Uroviricota</taxon>
        <taxon>Caudoviricetes</taxon>
        <taxon>Pantevenvirales</taxon>
        <taxon>Straboviridae</taxon>
        <taxon>Gualtarvirus</taxon>
        <taxon>Gualtarvirus mp1</taxon>
    </lineage>
</organism>
<dbReference type="RefSeq" id="YP_009279998.1">
    <property type="nucleotide sequence ID" value="NC_031020.1"/>
</dbReference>
<protein>
    <submittedName>
        <fullName evidence="1">Tail completion and sheath stabilizer</fullName>
    </submittedName>
</protein>
<accession>A0A192YA99</accession>
<keyword evidence="2" id="KW-1185">Reference proteome</keyword>
<dbReference type="GO" id="GO:0005198">
    <property type="term" value="F:structural molecule activity"/>
    <property type="evidence" value="ECO:0007669"/>
    <property type="project" value="InterPro"/>
</dbReference>
<dbReference type="KEGG" id="vg:29059278"/>
<evidence type="ECO:0000313" key="2">
    <source>
        <dbReference type="Proteomes" id="UP000203816"/>
    </source>
</evidence>
<dbReference type="EMBL" id="KX078569">
    <property type="protein sequence ID" value="ANM46472.1"/>
    <property type="molecule type" value="Genomic_DNA"/>
</dbReference>
<name>A0A192YA99_9CAUD</name>
<reference evidence="1 2" key="1">
    <citation type="submission" date="2016-04" db="EMBL/GenBank/DDBJ databases">
        <title>Comparative genomics of Morganella phages MP1 and MP2 define new clades among the T4 and T7-like Viruses.</title>
        <authorList>
            <person name="Pinto G."/>
            <person name="Oliveira A."/>
            <person name="Malgorzata L."/>
            <person name="Kropinski A."/>
            <person name="Azeredo J."/>
        </authorList>
    </citation>
    <scope>NUCLEOTIDE SEQUENCE [LARGE SCALE GENOMIC DNA]</scope>
</reference>
<dbReference type="GeneID" id="29059278"/>
<proteinExistence type="predicted"/>
<dbReference type="Proteomes" id="UP000203816">
    <property type="component" value="Segment"/>
</dbReference>
<evidence type="ECO:0000313" key="1">
    <source>
        <dbReference type="EMBL" id="ANM46472.1"/>
    </source>
</evidence>
<dbReference type="OrthoDB" id="11402at10239"/>
<sequence length="195" mass="21840">MSLNNQTNITNFALHVPDNGLTEPFVVNVQSVILPSVRIPVTDTPTGKFGLGRSGLPGSTLEHDGISIRFLVDEDFNNYISIYKWMLSINNYITLHNTAWEPSGQPVAMTLHLLDNDKKDIVCSYHFYGAWPSDLGEIEFSYTEEGDPAISCLCLFQFKYFEIEKDGVVIRGRESIAQAGDNIQKARLGLHPSMR</sequence>